<sequence>MLMLLVLCTAKAQIKVSDNARFLATHDGKPFFWLGDTDWELFHRLTREEAEEFIAIRSEQGYNVLQVVALAEFNGIRQPNRYGDVPLNNEDPTQLLETPGTDPKSAYEYDYWDHVDFVIRAAAAKGMYIGLLPTWGDKVTPMWGDGPKIFNEKNAEVYGAMLAKRYAKDWNILWILGGDRPAVYTSEREGTRKNYDDRSLWKAMAKGIESVLGKQAFITYHPAGGSFSTSQQIHDAAWLDMNAFQSGHGSREAEAWDYVTRDLALTPTKPTLDMEPCYEDHPVNPWDGKWTRASRGYFTAYDVRARIYRGVFAGACGVTYGHHQIWQFMNTALNPPINPGDTIIPWQKAARAAGASEMLYLKDLMLSRPYFSRIPDQTLIASATGTNYVDKIIATRDSNGAYAFVYLPQNKTVKINLGKIGGTSKTVWWFDPRTGKAVAAKPAKGNNTQSFTPPHDGKDWVLVIDDASKKFPAPGTH</sequence>
<dbReference type="InterPro" id="IPR024749">
    <property type="entry name" value="Collagen-bd_put"/>
</dbReference>
<name>A0ABS1KUJ6_9BACT</name>
<dbReference type="InterPro" id="IPR017853">
    <property type="entry name" value="GH"/>
</dbReference>
<dbReference type="Pfam" id="PF13204">
    <property type="entry name" value="Apiosidase"/>
    <property type="match status" value="1"/>
</dbReference>
<dbReference type="PANTHER" id="PTHR37836">
    <property type="entry name" value="LMO1036 PROTEIN"/>
    <property type="match status" value="1"/>
</dbReference>
<evidence type="ECO:0000259" key="1">
    <source>
        <dbReference type="Pfam" id="PF12904"/>
    </source>
</evidence>
<evidence type="ECO:0000313" key="4">
    <source>
        <dbReference type="Proteomes" id="UP000613030"/>
    </source>
</evidence>
<dbReference type="InterPro" id="IPR025277">
    <property type="entry name" value="Apiosidase-like_cat_dom"/>
</dbReference>
<accession>A0ABS1KUJ6</accession>
<dbReference type="GO" id="GO:0016787">
    <property type="term" value="F:hydrolase activity"/>
    <property type="evidence" value="ECO:0007669"/>
    <property type="project" value="UniProtKB-KW"/>
</dbReference>
<feature type="domain" description="Putative collagen-binding" evidence="1">
    <location>
        <begin position="374"/>
        <end position="465"/>
    </location>
</feature>
<comment type="caution">
    <text evidence="3">The sequence shown here is derived from an EMBL/GenBank/DDBJ whole genome shotgun (WGS) entry which is preliminary data.</text>
</comment>
<feature type="domain" description="Apiosidase-like catalytic" evidence="2">
    <location>
        <begin position="17"/>
        <end position="371"/>
    </location>
</feature>
<reference evidence="3 4" key="1">
    <citation type="submission" date="2021-01" db="EMBL/GenBank/DDBJ databases">
        <title>Chryseolinea sp. Jin1 Genome sequencing and assembly.</title>
        <authorList>
            <person name="Kim I."/>
        </authorList>
    </citation>
    <scope>NUCLEOTIDE SEQUENCE [LARGE SCALE GENOMIC DNA]</scope>
    <source>
        <strain evidence="3 4">Jin1</strain>
    </source>
</reference>
<keyword evidence="3" id="KW-0378">Hydrolase</keyword>
<dbReference type="Gene3D" id="3.20.20.80">
    <property type="entry name" value="Glycosidases"/>
    <property type="match status" value="1"/>
</dbReference>
<protein>
    <submittedName>
        <fullName evidence="3">Glycoside hydrolase family 140 protein</fullName>
    </submittedName>
</protein>
<evidence type="ECO:0000259" key="2">
    <source>
        <dbReference type="Pfam" id="PF13204"/>
    </source>
</evidence>
<keyword evidence="4" id="KW-1185">Reference proteome</keyword>
<dbReference type="Pfam" id="PF12904">
    <property type="entry name" value="Collagen_bind_2"/>
    <property type="match status" value="1"/>
</dbReference>
<gene>
    <name evidence="3" type="ORF">JI741_17220</name>
</gene>
<dbReference type="SUPFAM" id="SSF51445">
    <property type="entry name" value="(Trans)glycosidases"/>
    <property type="match status" value="1"/>
</dbReference>
<dbReference type="Proteomes" id="UP000613030">
    <property type="component" value="Unassembled WGS sequence"/>
</dbReference>
<dbReference type="PANTHER" id="PTHR37836:SF3">
    <property type="entry name" value="ENDOGLUCANASE"/>
    <property type="match status" value="1"/>
</dbReference>
<proteinExistence type="predicted"/>
<organism evidence="3 4">
    <name type="scientific">Chryseolinea lacunae</name>
    <dbReference type="NCBI Taxonomy" id="2801331"/>
    <lineage>
        <taxon>Bacteria</taxon>
        <taxon>Pseudomonadati</taxon>
        <taxon>Bacteroidota</taxon>
        <taxon>Cytophagia</taxon>
        <taxon>Cytophagales</taxon>
        <taxon>Fulvivirgaceae</taxon>
        <taxon>Chryseolinea</taxon>
    </lineage>
</organism>
<evidence type="ECO:0000313" key="3">
    <source>
        <dbReference type="EMBL" id="MBL0742973.1"/>
    </source>
</evidence>
<dbReference type="EMBL" id="JAERRB010000005">
    <property type="protein sequence ID" value="MBL0742973.1"/>
    <property type="molecule type" value="Genomic_DNA"/>
</dbReference>